<reference evidence="1 2" key="1">
    <citation type="journal article" date="2018" name="Genome Biol. Evol.">
        <title>Multiple Roots of Fruiting Body Formation in Amoebozoa.</title>
        <authorList>
            <person name="Hillmann F."/>
            <person name="Forbes G."/>
            <person name="Novohradska S."/>
            <person name="Ferling I."/>
            <person name="Riege K."/>
            <person name="Groth M."/>
            <person name="Westermann M."/>
            <person name="Marz M."/>
            <person name="Spaller T."/>
            <person name="Winckler T."/>
            <person name="Schaap P."/>
            <person name="Glockner G."/>
        </authorList>
    </citation>
    <scope>NUCLEOTIDE SEQUENCE [LARGE SCALE GENOMIC DNA]</scope>
    <source>
        <strain evidence="1 2">Jena</strain>
    </source>
</reference>
<feature type="non-terminal residue" evidence="1">
    <location>
        <position position="1"/>
    </location>
</feature>
<organism evidence="1 2">
    <name type="scientific">Planoprotostelium fungivorum</name>
    <dbReference type="NCBI Taxonomy" id="1890364"/>
    <lineage>
        <taxon>Eukaryota</taxon>
        <taxon>Amoebozoa</taxon>
        <taxon>Evosea</taxon>
        <taxon>Variosea</taxon>
        <taxon>Cavosteliida</taxon>
        <taxon>Cavosteliaceae</taxon>
        <taxon>Planoprotostelium</taxon>
    </lineage>
</organism>
<protein>
    <submittedName>
        <fullName evidence="1">Uncharacterized protein</fullName>
    </submittedName>
</protein>
<evidence type="ECO:0000313" key="1">
    <source>
        <dbReference type="EMBL" id="PRP73301.1"/>
    </source>
</evidence>
<comment type="caution">
    <text evidence="1">The sequence shown here is derived from an EMBL/GenBank/DDBJ whole genome shotgun (WGS) entry which is preliminary data.</text>
</comment>
<dbReference type="EMBL" id="MDYQ01000635">
    <property type="protein sequence ID" value="PRP73301.1"/>
    <property type="molecule type" value="Genomic_DNA"/>
</dbReference>
<keyword evidence="2" id="KW-1185">Reference proteome</keyword>
<evidence type="ECO:0000313" key="2">
    <source>
        <dbReference type="Proteomes" id="UP000241769"/>
    </source>
</evidence>
<gene>
    <name evidence="1" type="ORF">PROFUN_16807</name>
</gene>
<dbReference type="InParanoid" id="A0A2P6MNM8"/>
<sequence>LSLQLHPILSGAKIRFTWMSAAVAAEAGGHSSLHHHVLDVACNSGSFLMYDVCTDAAWPIMVRNRPQRLGTAGCISHPEEVWKSRTSFQLIEHGRKGGVCLWELTLPTLFGRKSLFHKHLQENIIKAPCHALLLFPESSFKIPVKDSFHLHAARASGLGIHDIAKRHLNVTALNRFHFPETSAAHRSSVRNVEEHPSSIYLDNNTPDPTFRVCIVHRPFAVGHTSSHLQGNNIRLNQKLDAYLNPSLNTATSNTLKTQPFLVMAGVDPYATFRISLQAKVSNNLPFGFQDPAFAPLNSKIFAPKMSLNWPFGTLRQILPQLLQPGLILSKEPPPLGLYGALRASQALARIAAALGVVLAAMIEDSVLTNIEDLILSRSTMELIKKSVFYFSENGSPIGVGFCVENHCVEDPPTPSFILMSKF</sequence>
<accession>A0A2P6MNM8</accession>
<proteinExistence type="predicted"/>
<name>A0A2P6MNM8_9EUKA</name>
<dbReference type="Proteomes" id="UP000241769">
    <property type="component" value="Unassembled WGS sequence"/>
</dbReference>
<dbReference type="AlphaFoldDB" id="A0A2P6MNM8"/>